<dbReference type="AlphaFoldDB" id="A0A9P5ZCA7"/>
<proteinExistence type="predicted"/>
<evidence type="ECO:0000313" key="2">
    <source>
        <dbReference type="Proteomes" id="UP000807469"/>
    </source>
</evidence>
<reference evidence="1" key="1">
    <citation type="submission" date="2020-11" db="EMBL/GenBank/DDBJ databases">
        <authorList>
            <consortium name="DOE Joint Genome Institute"/>
            <person name="Ahrendt S."/>
            <person name="Riley R."/>
            <person name="Andreopoulos W."/>
            <person name="Labutti K."/>
            <person name="Pangilinan J."/>
            <person name="Ruiz-Duenas F.J."/>
            <person name="Barrasa J.M."/>
            <person name="Sanchez-Garcia M."/>
            <person name="Camarero S."/>
            <person name="Miyauchi S."/>
            <person name="Serrano A."/>
            <person name="Linde D."/>
            <person name="Babiker R."/>
            <person name="Drula E."/>
            <person name="Ayuso-Fernandez I."/>
            <person name="Pacheco R."/>
            <person name="Padilla G."/>
            <person name="Ferreira P."/>
            <person name="Barriuso J."/>
            <person name="Kellner H."/>
            <person name="Castanera R."/>
            <person name="Alfaro M."/>
            <person name="Ramirez L."/>
            <person name="Pisabarro A.G."/>
            <person name="Kuo A."/>
            <person name="Tritt A."/>
            <person name="Lipzen A."/>
            <person name="He G."/>
            <person name="Yan M."/>
            <person name="Ng V."/>
            <person name="Cullen D."/>
            <person name="Martin F."/>
            <person name="Rosso M.-N."/>
            <person name="Henrissat B."/>
            <person name="Hibbett D."/>
            <person name="Martinez A.T."/>
            <person name="Grigoriev I.V."/>
        </authorList>
    </citation>
    <scope>NUCLEOTIDE SEQUENCE</scope>
    <source>
        <strain evidence="1">CIRM-BRFM 674</strain>
    </source>
</reference>
<gene>
    <name evidence="1" type="ORF">BDN70DRAFT_917417</name>
</gene>
<protein>
    <recommendedName>
        <fullName evidence="3">F-box domain-containing protein</fullName>
    </recommendedName>
</protein>
<evidence type="ECO:0008006" key="3">
    <source>
        <dbReference type="Google" id="ProtNLM"/>
    </source>
</evidence>
<evidence type="ECO:0000313" key="1">
    <source>
        <dbReference type="EMBL" id="KAF9484817.1"/>
    </source>
</evidence>
<sequence length="508" mass="58447">MNITTPCSYENRFKIHGAYICQPSDPEACEPCQKQFELGRKIMEMREAIVAMERQQSELETQVNAHHDTLTRRLPLEVIAEIFKLCIHSSDIINTDFQMTQDRFSLTAPLILSSVSQRWRNIAFSTPALWDHVPLHVTPANMKSLPYLVKDWIDRSGQCPLSIFVQTNHEGARNLIEVLNQYSSRWRLLYFIGPSDHLSLFSSDMEGTAKLETLILSSTAPGTNTTFDLKNLLVRPKVLITKHLRLKDVKIKLNHLSYLNVYDGLDVSECLEVLRCAPRLQKCKMRPEIHQNSVPLPSKPIVHGMLLDITLIGSRGLQILQRLRCPSLTKLILERVMTLGWMTDVVEFVQHSDCRIKYLFFSWIVLEKGDINILCNHIPNTLQHLHLTLSRPFPVFLFFDRLTIMSVTPENIQPLYFPLLEELVIDQERLLDCASLLTLYRTRTNLKCLILGKGVSIRWHRYTRPNTVTIVAKDDATLESTRTHFLALEQEGVRLDLNVGKIAEGRKF</sequence>
<keyword evidence="2" id="KW-1185">Reference proteome</keyword>
<comment type="caution">
    <text evidence="1">The sequence shown here is derived from an EMBL/GenBank/DDBJ whole genome shotgun (WGS) entry which is preliminary data.</text>
</comment>
<organism evidence="1 2">
    <name type="scientific">Pholiota conissans</name>
    <dbReference type="NCBI Taxonomy" id="109636"/>
    <lineage>
        <taxon>Eukaryota</taxon>
        <taxon>Fungi</taxon>
        <taxon>Dikarya</taxon>
        <taxon>Basidiomycota</taxon>
        <taxon>Agaricomycotina</taxon>
        <taxon>Agaricomycetes</taxon>
        <taxon>Agaricomycetidae</taxon>
        <taxon>Agaricales</taxon>
        <taxon>Agaricineae</taxon>
        <taxon>Strophariaceae</taxon>
        <taxon>Pholiota</taxon>
    </lineage>
</organism>
<name>A0A9P5ZCA7_9AGAR</name>
<dbReference type="Proteomes" id="UP000807469">
    <property type="component" value="Unassembled WGS sequence"/>
</dbReference>
<dbReference type="EMBL" id="MU155140">
    <property type="protein sequence ID" value="KAF9484817.1"/>
    <property type="molecule type" value="Genomic_DNA"/>
</dbReference>
<accession>A0A9P5ZCA7</accession>
<dbReference type="OrthoDB" id="3357519at2759"/>